<dbReference type="PANTHER" id="PTHR14068">
    <property type="entry name" value="EUKARYOTIC TRANSLATION INITIATION FACTOR 3 EIF3 -RELATED"/>
    <property type="match status" value="1"/>
</dbReference>
<dbReference type="PANTHER" id="PTHR14068:SF0">
    <property type="entry name" value="EUKARYOTIC TRANSLATION INITIATION FACTOR 3 SUBUNIT B"/>
    <property type="match status" value="1"/>
</dbReference>
<dbReference type="GO" id="GO:0031369">
    <property type="term" value="F:translation initiation factor binding"/>
    <property type="evidence" value="ECO:0007669"/>
    <property type="project" value="InterPro"/>
</dbReference>
<dbReference type="GO" id="GO:0003743">
    <property type="term" value="F:translation initiation factor activity"/>
    <property type="evidence" value="ECO:0007669"/>
    <property type="project" value="UniProtKB-KW"/>
</dbReference>
<keyword evidence="4" id="KW-0648">Protein biosynthesis</keyword>
<comment type="caution">
    <text evidence="7">The sequence shown here is derived from an EMBL/GenBank/DDBJ whole genome shotgun (WGS) entry which is preliminary data.</text>
</comment>
<keyword evidence="8" id="KW-1185">Reference proteome</keyword>
<evidence type="ECO:0000259" key="6">
    <source>
        <dbReference type="Pfam" id="PF08662"/>
    </source>
</evidence>
<protein>
    <recommendedName>
        <fullName evidence="6">Translation initiation factor beta propellor-like domain-containing protein</fullName>
    </recommendedName>
</protein>
<dbReference type="Proteomes" id="UP001202328">
    <property type="component" value="Unassembled WGS sequence"/>
</dbReference>
<feature type="region of interest" description="Disordered" evidence="5">
    <location>
        <begin position="1"/>
        <end position="31"/>
    </location>
</feature>
<dbReference type="GO" id="GO:0003723">
    <property type="term" value="F:RNA binding"/>
    <property type="evidence" value="ECO:0007669"/>
    <property type="project" value="UniProtKB-KW"/>
</dbReference>
<organism evidence="7 8">
    <name type="scientific">Papaver atlanticum</name>
    <dbReference type="NCBI Taxonomy" id="357466"/>
    <lineage>
        <taxon>Eukaryota</taxon>
        <taxon>Viridiplantae</taxon>
        <taxon>Streptophyta</taxon>
        <taxon>Embryophyta</taxon>
        <taxon>Tracheophyta</taxon>
        <taxon>Spermatophyta</taxon>
        <taxon>Magnoliopsida</taxon>
        <taxon>Ranunculales</taxon>
        <taxon>Papaveraceae</taxon>
        <taxon>Papaveroideae</taxon>
        <taxon>Papaver</taxon>
    </lineage>
</organism>
<dbReference type="EMBL" id="JAJJMB010012081">
    <property type="protein sequence ID" value="KAI3890991.1"/>
    <property type="molecule type" value="Genomic_DNA"/>
</dbReference>
<proteinExistence type="predicted"/>
<dbReference type="InterPro" id="IPR013979">
    <property type="entry name" value="TIF_beta_prop-like"/>
</dbReference>
<accession>A0AAD4SC81</accession>
<dbReference type="InterPro" id="IPR015943">
    <property type="entry name" value="WD40/YVTN_repeat-like_dom_sf"/>
</dbReference>
<keyword evidence="3" id="KW-0694">RNA-binding</keyword>
<evidence type="ECO:0000256" key="2">
    <source>
        <dbReference type="ARBA" id="ARBA00022540"/>
    </source>
</evidence>
<dbReference type="AlphaFoldDB" id="A0AAD4SC81"/>
<evidence type="ECO:0000256" key="3">
    <source>
        <dbReference type="ARBA" id="ARBA00022884"/>
    </source>
</evidence>
<evidence type="ECO:0000256" key="4">
    <source>
        <dbReference type="ARBA" id="ARBA00022917"/>
    </source>
</evidence>
<evidence type="ECO:0000256" key="5">
    <source>
        <dbReference type="SAM" id="MobiDB-lite"/>
    </source>
</evidence>
<keyword evidence="2" id="KW-0396">Initiation factor</keyword>
<dbReference type="Gene3D" id="2.130.10.10">
    <property type="entry name" value="YVTN repeat-like/Quinoprotein amine dehydrogenase"/>
    <property type="match status" value="1"/>
</dbReference>
<dbReference type="FunFam" id="2.130.10.10:FF:000260">
    <property type="entry name" value="Eukaryotic translation initiation factor 3 subunit B"/>
    <property type="match status" value="1"/>
</dbReference>
<reference evidence="7" key="1">
    <citation type="submission" date="2022-04" db="EMBL/GenBank/DDBJ databases">
        <title>A functionally conserved STORR gene fusion in Papaver species that diverged 16.8 million years ago.</title>
        <authorList>
            <person name="Catania T."/>
        </authorList>
    </citation>
    <scope>NUCLEOTIDE SEQUENCE</scope>
    <source>
        <strain evidence="7">S-188037</strain>
    </source>
</reference>
<dbReference type="Pfam" id="PF08662">
    <property type="entry name" value="eIF2A"/>
    <property type="match status" value="1"/>
</dbReference>
<gene>
    <name evidence="7" type="ORF">MKW98_007296</name>
</gene>
<evidence type="ECO:0000256" key="1">
    <source>
        <dbReference type="ARBA" id="ARBA00022490"/>
    </source>
</evidence>
<feature type="domain" description="Translation initiation factor beta propellor-like" evidence="6">
    <location>
        <begin position="389"/>
        <end position="514"/>
    </location>
</feature>
<sequence>MIHQKHLRSTDDGHVSKGESTHPNSDDNVAIVKPPSEKCFYRRINYTRSLFDRGKYAAMPSNSVQKVMSQVPSTTNTEFQVSVSTVKLTFPSWRITSITSRQREAELSKERTHGYKLDKVHIFAVNLFDYFDKFMKVPDAWASPEIKPYAPGENLQQWLTDDKAHDQFVIRAHHNIEVFWNDPRQSMTVPVYRRLYSTESFVQWSPLGTYLATVHRQGAAVWGGAATFDRLSRYAHPQVKLIDFSSGEKYLVTYSCHEPSNPRDTQRVILNFFVVRSGKVMRDFKGSADEFATGETGGVSGVSWSVFRWGGGTDDKYFSKLANNVISVYKTEPFTLVNKKSLKAKNVLDFSWSPADPIIALFVPKLGGGNQTARVGLFQIPSKEVLRQKNLFSVGDCKMYWQSNGEYLAVKVDRYTKTKKSTYIGFQLFRIKERDIPIEVLELENKNDKIMDFAWEPKGLRFAVIHEESSRTNISFYSMRTATNIGRVSKFTTLKEKNAYALYWSPSGRFILLSMMLAELSHKGHLQYVLACGSIFDGACSDFTIYLALLSLLPAYLLHTIGVQTLTAQALGNIVSWFRDNSYVTNLCNSM</sequence>
<dbReference type="GO" id="GO:0005852">
    <property type="term" value="C:eukaryotic translation initiation factor 3 complex"/>
    <property type="evidence" value="ECO:0007669"/>
    <property type="project" value="InterPro"/>
</dbReference>
<dbReference type="SUPFAM" id="SSF69322">
    <property type="entry name" value="Tricorn protease domain 2"/>
    <property type="match status" value="1"/>
</dbReference>
<evidence type="ECO:0000313" key="7">
    <source>
        <dbReference type="EMBL" id="KAI3890991.1"/>
    </source>
</evidence>
<name>A0AAD4SC81_9MAGN</name>
<dbReference type="InterPro" id="IPR011400">
    <property type="entry name" value="EIF3B"/>
</dbReference>
<feature type="compositionally biased region" description="Basic and acidic residues" evidence="5">
    <location>
        <begin position="8"/>
        <end position="20"/>
    </location>
</feature>
<evidence type="ECO:0000313" key="8">
    <source>
        <dbReference type="Proteomes" id="UP001202328"/>
    </source>
</evidence>
<keyword evidence="1" id="KW-0963">Cytoplasm</keyword>